<evidence type="ECO:0000313" key="2">
    <source>
        <dbReference type="Proteomes" id="UP000007267"/>
    </source>
</evidence>
<reference evidence="2" key="2">
    <citation type="journal article" date="2013" name="Nat. Genet.">
        <title>The draft genomes of soft-shell turtle and green sea turtle yield insights into the development and evolution of the turtle-specific body plan.</title>
        <authorList>
            <person name="Wang Z."/>
            <person name="Pascual-Anaya J."/>
            <person name="Zadissa A."/>
            <person name="Li W."/>
            <person name="Niimura Y."/>
            <person name="Huang Z."/>
            <person name="Li C."/>
            <person name="White S."/>
            <person name="Xiong Z."/>
            <person name="Fang D."/>
            <person name="Wang B."/>
            <person name="Ming Y."/>
            <person name="Chen Y."/>
            <person name="Zheng Y."/>
            <person name="Kuraku S."/>
            <person name="Pignatelli M."/>
            <person name="Herrero J."/>
            <person name="Beal K."/>
            <person name="Nozawa M."/>
            <person name="Li Q."/>
            <person name="Wang J."/>
            <person name="Zhang H."/>
            <person name="Yu L."/>
            <person name="Shigenobu S."/>
            <person name="Wang J."/>
            <person name="Liu J."/>
            <person name="Flicek P."/>
            <person name="Searle S."/>
            <person name="Wang J."/>
            <person name="Kuratani S."/>
            <person name="Yin Y."/>
            <person name="Aken B."/>
            <person name="Zhang G."/>
            <person name="Irie N."/>
        </authorList>
    </citation>
    <scope>NUCLEOTIDE SEQUENCE [LARGE SCALE GENOMIC DNA]</scope>
    <source>
        <strain evidence="2">Daiwa-1</strain>
    </source>
</reference>
<dbReference type="OMA" id="EVANNIC"/>
<dbReference type="RefSeq" id="XP_006114787.1">
    <property type="nucleotide sequence ID" value="XM_006114725.3"/>
</dbReference>
<dbReference type="GeneTree" id="ENSGT00390000008061"/>
<accession>K7EZQ5</accession>
<evidence type="ECO:0000313" key="1">
    <source>
        <dbReference type="Ensembl" id="ENSPSIP00000001265.1"/>
    </source>
</evidence>
<dbReference type="HOGENOM" id="CLU_591780_0_0_1"/>
<keyword evidence="2" id="KW-1185">Reference proteome</keyword>
<organism evidence="1 2">
    <name type="scientific">Pelodiscus sinensis</name>
    <name type="common">Chinese softshell turtle</name>
    <name type="synonym">Trionyx sinensis</name>
    <dbReference type="NCBI Taxonomy" id="13735"/>
    <lineage>
        <taxon>Eukaryota</taxon>
        <taxon>Metazoa</taxon>
        <taxon>Chordata</taxon>
        <taxon>Craniata</taxon>
        <taxon>Vertebrata</taxon>
        <taxon>Euteleostomi</taxon>
        <taxon>Archelosauria</taxon>
        <taxon>Testudinata</taxon>
        <taxon>Testudines</taxon>
        <taxon>Cryptodira</taxon>
        <taxon>Trionychia</taxon>
        <taxon>Trionychidae</taxon>
        <taxon>Pelodiscus</taxon>
    </lineage>
</organism>
<dbReference type="AlphaFoldDB" id="K7EZQ5"/>
<dbReference type="OrthoDB" id="5406275at2759"/>
<dbReference type="PANTHER" id="PTHR33488:SF2">
    <property type="entry name" value="EARLY ENDOSOME ANTIGEN 1-LIKE"/>
    <property type="match status" value="1"/>
</dbReference>
<reference evidence="2" key="1">
    <citation type="submission" date="2011-10" db="EMBL/GenBank/DDBJ databases">
        <authorList>
            <consortium name="Soft-shell Turtle Genome Consortium"/>
        </authorList>
    </citation>
    <scope>NUCLEOTIDE SEQUENCE [LARGE SCALE GENOMIC DNA]</scope>
    <source>
        <strain evidence="2">Daiwa-1</strain>
    </source>
</reference>
<dbReference type="Proteomes" id="UP000007267">
    <property type="component" value="Unassembled WGS sequence"/>
</dbReference>
<reference evidence="1" key="3">
    <citation type="submission" date="2025-08" db="UniProtKB">
        <authorList>
            <consortium name="Ensembl"/>
        </authorList>
    </citation>
    <scope>IDENTIFICATION</scope>
</reference>
<dbReference type="GeneID" id="102452791"/>
<protein>
    <submittedName>
        <fullName evidence="1">Uncharacterized LOC102452791</fullName>
    </submittedName>
</protein>
<name>K7EZQ5_PELSI</name>
<dbReference type="PANTHER" id="PTHR33488">
    <property type="entry name" value="ZGC:162509"/>
    <property type="match status" value="1"/>
</dbReference>
<dbReference type="Ensembl" id="ENSPSIT00000001267.1">
    <property type="protein sequence ID" value="ENSPSIP00000001265.1"/>
    <property type="gene ID" value="ENSPSIG00000001267.1"/>
</dbReference>
<dbReference type="KEGG" id="pss:102452791"/>
<sequence length="462" mass="51919">MAAAGGPFQAITKATVSPAEEDSVRKEAELLLKPDAKWEELFMPAPASVAILGELACLCARQKADVSIKENCPEDGFKYIKHPESFRACLHQMCDRTGEALNQLYVKMDGSRLHSMFVSRKMNQITQGFFQNAQAGRDQLQSGRQNIQNKAEKCTESAQAMRDVVSEVISLAQEMLLACQEAEHGCEQDLTDVQQKLRKAKEMEQSVRKAMEDAQLKQKLTEGNIKQALSKIEKALTISFASCCDISSGVSDKTEWIKEQISKVESRGEALRGSQAEEHRSFENTIKLMKEQTELLCELKASEMSERDLETTKEMLIERRVALAKAEEQWEKMLQLSCMISNLIQFCFTWDIEECLASAEGIQQATHAFNASNVAWMLYMITKIFTQVYTDHLLDLLHSSGKILTLEPSDPDFSSEHAKIDRGCAEAQKAISSLVLEMKEEFKRNLTAGQETIEKMKAAQHP</sequence>
<reference evidence="1" key="4">
    <citation type="submission" date="2025-09" db="UniProtKB">
        <authorList>
            <consortium name="Ensembl"/>
        </authorList>
    </citation>
    <scope>IDENTIFICATION</scope>
</reference>
<proteinExistence type="predicted"/>
<dbReference type="EMBL" id="AGCU01030415">
    <property type="status" value="NOT_ANNOTATED_CDS"/>
    <property type="molecule type" value="Genomic_DNA"/>
</dbReference>
<dbReference type="eggNOG" id="ENOG502QVK4">
    <property type="taxonomic scope" value="Eukaryota"/>
</dbReference>